<dbReference type="GO" id="GO:0006400">
    <property type="term" value="P:tRNA modification"/>
    <property type="evidence" value="ECO:0007669"/>
    <property type="project" value="InterPro"/>
</dbReference>
<dbReference type="NCBIfam" id="TIGR00089">
    <property type="entry name" value="MiaB/RimO family radical SAM methylthiotransferase"/>
    <property type="match status" value="1"/>
</dbReference>
<dbReference type="NCBIfam" id="TIGR01579">
    <property type="entry name" value="MiaB-like-C"/>
    <property type="match status" value="1"/>
</dbReference>
<comment type="cofactor">
    <cofactor evidence="1">
        <name>[4Fe-4S] cluster</name>
        <dbReference type="ChEBI" id="CHEBI:49883"/>
    </cofactor>
</comment>
<organism evidence="12 13">
    <name type="scientific">Candidatus Kapaibacterium thiocyanatum</name>
    <dbReference type="NCBI Taxonomy" id="1895771"/>
    <lineage>
        <taxon>Bacteria</taxon>
        <taxon>Pseudomonadati</taxon>
        <taxon>Candidatus Kapaibacteriota</taxon>
        <taxon>Candidatus Kapaibacteriia</taxon>
        <taxon>Candidatus Kapaibacteriales</taxon>
        <taxon>Candidatus Kapaibacteriaceae</taxon>
        <taxon>Candidatus Kapaibacterium</taxon>
    </lineage>
</organism>
<dbReference type="InterPro" id="IPR005839">
    <property type="entry name" value="Methylthiotransferase"/>
</dbReference>
<proteinExistence type="predicted"/>
<gene>
    <name evidence="12" type="ORF">BGO89_03085</name>
</gene>
<dbReference type="STRING" id="1895771.BGO89_03085"/>
<keyword evidence="2" id="KW-0004">4Fe-4S</keyword>
<keyword evidence="7" id="KW-0479">Metal-binding</keyword>
<dbReference type="Pfam" id="PF00919">
    <property type="entry name" value="UPF0004"/>
    <property type="match status" value="1"/>
</dbReference>
<dbReference type="InterPro" id="IPR038135">
    <property type="entry name" value="Methylthiotransferase_N_sf"/>
</dbReference>
<dbReference type="GO" id="GO:0046872">
    <property type="term" value="F:metal ion binding"/>
    <property type="evidence" value="ECO:0007669"/>
    <property type="project" value="UniProtKB-KW"/>
</dbReference>
<name>A0A1M3L2G3_9BACT</name>
<dbReference type="EMBL" id="MKVH01000013">
    <property type="protein sequence ID" value="OJX59414.1"/>
    <property type="molecule type" value="Genomic_DNA"/>
</dbReference>
<dbReference type="Pfam" id="PF04055">
    <property type="entry name" value="Radical_SAM"/>
    <property type="match status" value="1"/>
</dbReference>
<evidence type="ECO:0000256" key="8">
    <source>
        <dbReference type="ARBA" id="ARBA00023004"/>
    </source>
</evidence>
<dbReference type="InterPro" id="IPR005840">
    <property type="entry name" value="Ribosomal_uS12_MeSTrfase_RimO"/>
</dbReference>
<evidence type="ECO:0000256" key="2">
    <source>
        <dbReference type="ARBA" id="ARBA00022485"/>
    </source>
</evidence>
<dbReference type="PROSITE" id="PS01278">
    <property type="entry name" value="MTTASE_RADICAL"/>
    <property type="match status" value="1"/>
</dbReference>
<dbReference type="SFLD" id="SFLDS00029">
    <property type="entry name" value="Radical_SAM"/>
    <property type="match status" value="1"/>
</dbReference>
<dbReference type="PROSITE" id="PS51449">
    <property type="entry name" value="MTTASE_N"/>
    <property type="match status" value="1"/>
</dbReference>
<evidence type="ECO:0000256" key="4">
    <source>
        <dbReference type="ARBA" id="ARBA00022679"/>
    </source>
</evidence>
<evidence type="ECO:0000259" key="11">
    <source>
        <dbReference type="PROSITE" id="PS51918"/>
    </source>
</evidence>
<dbReference type="GO" id="GO:0051539">
    <property type="term" value="F:4 iron, 4 sulfur cluster binding"/>
    <property type="evidence" value="ECO:0007669"/>
    <property type="project" value="UniProtKB-KW"/>
</dbReference>
<evidence type="ECO:0000256" key="3">
    <source>
        <dbReference type="ARBA" id="ARBA00022490"/>
    </source>
</evidence>
<protein>
    <submittedName>
        <fullName evidence="12">tRNA (N(6)-L-threonylcarbamoyladenosine(37)-C(2))-methylthiotransferase MtaB</fullName>
    </submittedName>
</protein>
<keyword evidence="3" id="KW-0963">Cytoplasm</keyword>
<dbReference type="GO" id="GO:0005829">
    <property type="term" value="C:cytosol"/>
    <property type="evidence" value="ECO:0007669"/>
    <property type="project" value="TreeGrafter"/>
</dbReference>
<evidence type="ECO:0000256" key="9">
    <source>
        <dbReference type="ARBA" id="ARBA00023014"/>
    </source>
</evidence>
<dbReference type="SUPFAM" id="SSF102114">
    <property type="entry name" value="Radical SAM enzymes"/>
    <property type="match status" value="1"/>
</dbReference>
<evidence type="ECO:0000259" key="10">
    <source>
        <dbReference type="PROSITE" id="PS51449"/>
    </source>
</evidence>
<dbReference type="Proteomes" id="UP000184233">
    <property type="component" value="Unassembled WGS sequence"/>
</dbReference>
<dbReference type="AlphaFoldDB" id="A0A1M3L2G3"/>
<evidence type="ECO:0000256" key="5">
    <source>
        <dbReference type="ARBA" id="ARBA00022691"/>
    </source>
</evidence>
<dbReference type="SFLD" id="SFLDG01061">
    <property type="entry name" value="methylthiotransferase"/>
    <property type="match status" value="1"/>
</dbReference>
<dbReference type="Gene3D" id="3.40.50.12160">
    <property type="entry name" value="Methylthiotransferase, N-terminal domain"/>
    <property type="match status" value="1"/>
</dbReference>
<comment type="caution">
    <text evidence="12">The sequence shown here is derived from an EMBL/GenBank/DDBJ whole genome shotgun (WGS) entry which is preliminary data.</text>
</comment>
<dbReference type="SMART" id="SM00729">
    <property type="entry name" value="Elp3"/>
    <property type="match status" value="1"/>
</dbReference>
<feature type="domain" description="Radical SAM core" evidence="11">
    <location>
        <begin position="147"/>
        <end position="375"/>
    </location>
</feature>
<evidence type="ECO:0000256" key="6">
    <source>
        <dbReference type="ARBA" id="ARBA00022694"/>
    </source>
</evidence>
<dbReference type="InterPro" id="IPR007197">
    <property type="entry name" value="rSAM"/>
</dbReference>
<dbReference type="PROSITE" id="PS51918">
    <property type="entry name" value="RADICAL_SAM"/>
    <property type="match status" value="1"/>
</dbReference>
<evidence type="ECO:0000256" key="1">
    <source>
        <dbReference type="ARBA" id="ARBA00001966"/>
    </source>
</evidence>
<dbReference type="PANTHER" id="PTHR43837">
    <property type="entry name" value="RIBOSOMAL PROTEIN S12 METHYLTHIOTRANSFERASE RIMO"/>
    <property type="match status" value="1"/>
</dbReference>
<dbReference type="SFLD" id="SFLDG01082">
    <property type="entry name" value="B12-binding_domain_containing"/>
    <property type="match status" value="1"/>
</dbReference>
<evidence type="ECO:0000313" key="12">
    <source>
        <dbReference type="EMBL" id="OJX59414.1"/>
    </source>
</evidence>
<dbReference type="PANTHER" id="PTHR43837:SF1">
    <property type="entry name" value="RIBOSOMAL PROTEIN US12 METHYLTHIOTRANSFERASE RIMO"/>
    <property type="match status" value="1"/>
</dbReference>
<dbReference type="InterPro" id="IPR020612">
    <property type="entry name" value="Methylthiotransferase_CS"/>
</dbReference>
<keyword evidence="9" id="KW-0411">Iron-sulfur</keyword>
<evidence type="ECO:0000313" key="13">
    <source>
        <dbReference type="Proteomes" id="UP000184233"/>
    </source>
</evidence>
<dbReference type="InterPro" id="IPR023404">
    <property type="entry name" value="rSAM_horseshoe"/>
</dbReference>
<reference evidence="12 13" key="1">
    <citation type="submission" date="2016-09" db="EMBL/GenBank/DDBJ databases">
        <title>Genome-resolved meta-omics ties microbial dynamics to process performance in biotechnology for thiocyanate degradation.</title>
        <authorList>
            <person name="Kantor R.S."/>
            <person name="Huddy R.J."/>
            <person name="Iyer R."/>
            <person name="Thomas B.C."/>
            <person name="Brown C.T."/>
            <person name="Anantharaman K."/>
            <person name="Tringe S."/>
            <person name="Hettich R.L."/>
            <person name="Harrison S.T."/>
            <person name="Banfield J.F."/>
        </authorList>
    </citation>
    <scope>NUCLEOTIDE SEQUENCE [LARGE SCALE GENOMIC DNA]</scope>
    <source>
        <strain evidence="12">59-99</strain>
    </source>
</reference>
<dbReference type="InterPro" id="IPR006467">
    <property type="entry name" value="MiaB-like_bact"/>
</dbReference>
<keyword evidence="8" id="KW-0408">Iron</keyword>
<dbReference type="InterPro" id="IPR058240">
    <property type="entry name" value="rSAM_sf"/>
</dbReference>
<dbReference type="InterPro" id="IPR013848">
    <property type="entry name" value="Methylthiotransferase_N"/>
</dbReference>
<sequence>MSISAQQHQLRASIHTLGCKLNYAESADLKERFERLGYAIVPFGEATDVIVVNTCTVTEQADTECRKIIRRGLRTSPDAVVAVTGCYAQLQPEEIASIDGVKGIFGAAEKTSIPDRIDELRTTVSPRIYVSELTDDLAFVPARSSDSDSRTRAFVKLQDGCDYSCTFCTIPLARGHSRSMDYDKVMHEMADLERTGYSEVVLTGINLGEYRSVTGERLIDVMKAVDARSPSFRIRISSIEPNTVRQEHIDLVASSSVFCHHFHLPLQHGSADLLRAMRRRYNPDMYRDVVNRIVASMPHAAIGVDVIVGFPGETDALFEESCDFIASLPFTYLHVFTYSEREHTPAASLPDPVPMRLRRARTARLRALSDRRRDEFQRRFEHTVQYVVPEAFDHTTSTWSGWTSNYVRVRFEGPSTLLKRRYRVLLGIASEGVVDASLLEAVELRTMPVMIDIPVHQEAVQ</sequence>
<accession>A0A1M3L2G3</accession>
<feature type="domain" description="MTTase N-terminal" evidence="10">
    <location>
        <begin position="10"/>
        <end position="122"/>
    </location>
</feature>
<dbReference type="Gene3D" id="3.80.30.20">
    <property type="entry name" value="tm_1862 like domain"/>
    <property type="match status" value="1"/>
</dbReference>
<dbReference type="InterPro" id="IPR006638">
    <property type="entry name" value="Elp3/MiaA/NifB-like_rSAM"/>
</dbReference>
<evidence type="ECO:0000256" key="7">
    <source>
        <dbReference type="ARBA" id="ARBA00022723"/>
    </source>
</evidence>
<keyword evidence="4 12" id="KW-0808">Transferase</keyword>
<keyword evidence="5" id="KW-0949">S-adenosyl-L-methionine</keyword>
<keyword evidence="6" id="KW-0819">tRNA processing</keyword>
<dbReference type="GO" id="GO:0035599">
    <property type="term" value="F:aspartic acid methylthiotransferase activity"/>
    <property type="evidence" value="ECO:0007669"/>
    <property type="project" value="TreeGrafter"/>
</dbReference>
<dbReference type="FunFam" id="3.40.50.12160:FF:000004">
    <property type="entry name" value="Threonylcarbamoyladenosine tRNA methylthiotransferase MtaB"/>
    <property type="match status" value="1"/>
</dbReference>